<organism evidence="1 2">
    <name type="scientific">Candidatus Curtissbacteria bacterium GW2011_GWA1_40_16</name>
    <dbReference type="NCBI Taxonomy" id="1618405"/>
    <lineage>
        <taxon>Bacteria</taxon>
        <taxon>Candidatus Curtissiibacteriota</taxon>
    </lineage>
</organism>
<gene>
    <name evidence="1" type="ORF">UT84_C0012G0009</name>
</gene>
<evidence type="ECO:0000313" key="2">
    <source>
        <dbReference type="Proteomes" id="UP000034531"/>
    </source>
</evidence>
<evidence type="ECO:0000313" key="1">
    <source>
        <dbReference type="EMBL" id="KKR50306.1"/>
    </source>
</evidence>
<dbReference type="PATRIC" id="fig|1618405.3.peg.548"/>
<sequence>MINEKQTKANTHTGLKIIVVVIFSLFVGVALSDVDTTHQPQTNTQTPTPTPEKFDVNDMGDKIDLHVQAQGFVIQSLKAPSTAKFPALPYEVRDLGDGRYFIDSYVDSQNSFGAMIRSNWSVTMRLTGEKWLLELMVVDGKVVYDPVQAQKNLEQKKKNDAEIEKLTNDINQQLEYMKSFTQ</sequence>
<name>A0A0G0RK99_9BACT</name>
<reference evidence="1 2" key="1">
    <citation type="journal article" date="2015" name="Nature">
        <title>rRNA introns, odd ribosomes, and small enigmatic genomes across a large radiation of phyla.</title>
        <authorList>
            <person name="Brown C.T."/>
            <person name="Hug L.A."/>
            <person name="Thomas B.C."/>
            <person name="Sharon I."/>
            <person name="Castelle C.J."/>
            <person name="Singh A."/>
            <person name="Wilkins M.J."/>
            <person name="Williams K.H."/>
            <person name="Banfield J.F."/>
        </authorList>
    </citation>
    <scope>NUCLEOTIDE SEQUENCE [LARGE SCALE GENOMIC DNA]</scope>
</reference>
<proteinExistence type="predicted"/>
<dbReference type="EMBL" id="LBYI01000012">
    <property type="protein sequence ID" value="KKR50306.1"/>
    <property type="molecule type" value="Genomic_DNA"/>
</dbReference>
<protein>
    <submittedName>
        <fullName evidence="1">Uncharacterized protein</fullName>
    </submittedName>
</protein>
<comment type="caution">
    <text evidence="1">The sequence shown here is derived from an EMBL/GenBank/DDBJ whole genome shotgun (WGS) entry which is preliminary data.</text>
</comment>
<dbReference type="Proteomes" id="UP000034531">
    <property type="component" value="Unassembled WGS sequence"/>
</dbReference>
<accession>A0A0G0RK99</accession>
<dbReference type="AlphaFoldDB" id="A0A0G0RK99"/>